<dbReference type="PANTHER" id="PTHR10342:SF274">
    <property type="entry name" value="ARYLSULFATASE B"/>
    <property type="match status" value="1"/>
</dbReference>
<dbReference type="FunFam" id="3.40.720.10:FF:000007">
    <property type="entry name" value="Arylsulfatase family, member J"/>
    <property type="match status" value="1"/>
</dbReference>
<dbReference type="AlphaFoldDB" id="A0AAN9FWG1"/>
<evidence type="ECO:0000256" key="1">
    <source>
        <dbReference type="ARBA" id="ARBA00001913"/>
    </source>
</evidence>
<sequence length="505" mass="56586">MTWNGWILAWRGFLVCSTFIFNVNFHPAAASQPNIVFVLADDYGYNDIGYHGSRIRTPNLDRLASEGVKLENYYVQPVCTPTRSQLMSGRYQIHTGLQHGIIGFAQPNGLPLDNPTLADKLKEAGYSTHMAGKWHLGFYKKDYLPTSRGFDSYFGYLGGSEDYYTHTVCMGRLYGCGLDLRNDVDPDFKENGTYSAFPFTQRAVNVIKAHDKSKPLFLYLAYQSVHAPLQVPERYLEQYSDIKDKHRHIYAGMVSCMDEGVGNVTAALQETGLWNNTVFVFSTDNGGQILEGGNNWPLRGWKGSLWEGGMHGVGFVHSPLLKKQGYVNKELVHVSDWFPTLVGLAGGSLNGTLPLDGFDQWSTISENSSSRRKELLHNIDPMHRPRGQALNTDSFDPRVRAAIRVGDFKLITGDPGNSSWIPPPSDSLFFVPTPVDDAPDKNIWLFNIKDDPNERNDLSQTRPDIVKQLLGRLAFYNSTAVPVRFPPDSLKASPRFHGGVWGPWE</sequence>
<keyword evidence="9" id="KW-1185">Reference proteome</keyword>
<comment type="similarity">
    <text evidence="2">Belongs to the sulfatase family.</text>
</comment>
<evidence type="ECO:0000256" key="4">
    <source>
        <dbReference type="ARBA" id="ARBA00022801"/>
    </source>
</evidence>
<feature type="domain" description="Sulfatase N-terminal" evidence="7">
    <location>
        <begin position="33"/>
        <end position="346"/>
    </location>
</feature>
<keyword evidence="4" id="KW-0378">Hydrolase</keyword>
<accession>A0AAN9FWG1</accession>
<name>A0AAN9FWG1_9CAEN</name>
<evidence type="ECO:0000313" key="8">
    <source>
        <dbReference type="EMBL" id="KAK7087662.1"/>
    </source>
</evidence>
<reference evidence="8 9" key="1">
    <citation type="submission" date="2024-02" db="EMBL/GenBank/DDBJ databases">
        <title>Chromosome-scale genome assembly of the rough periwinkle Littorina saxatilis.</title>
        <authorList>
            <person name="De Jode A."/>
            <person name="Faria R."/>
            <person name="Formenti G."/>
            <person name="Sims Y."/>
            <person name="Smith T.P."/>
            <person name="Tracey A."/>
            <person name="Wood J.M.D."/>
            <person name="Zagrodzka Z.B."/>
            <person name="Johannesson K."/>
            <person name="Butlin R.K."/>
            <person name="Leder E.H."/>
        </authorList>
    </citation>
    <scope>NUCLEOTIDE SEQUENCE [LARGE SCALE GENOMIC DNA]</scope>
    <source>
        <strain evidence="8">Snail1</strain>
        <tissue evidence="8">Muscle</tissue>
    </source>
</reference>
<dbReference type="SUPFAM" id="SSF53649">
    <property type="entry name" value="Alkaline phosphatase-like"/>
    <property type="match status" value="1"/>
</dbReference>
<dbReference type="InterPro" id="IPR024607">
    <property type="entry name" value="Sulfatase_CS"/>
</dbReference>
<keyword evidence="3" id="KW-0479">Metal-binding</keyword>
<comment type="cofactor">
    <cofactor evidence="1">
        <name>Ca(2+)</name>
        <dbReference type="ChEBI" id="CHEBI:29108"/>
    </cofactor>
</comment>
<dbReference type="CDD" id="cd16029">
    <property type="entry name" value="4-S"/>
    <property type="match status" value="1"/>
</dbReference>
<dbReference type="Gene3D" id="3.40.720.10">
    <property type="entry name" value="Alkaline Phosphatase, subunit A"/>
    <property type="match status" value="1"/>
</dbReference>
<organism evidence="8 9">
    <name type="scientific">Littorina saxatilis</name>
    <dbReference type="NCBI Taxonomy" id="31220"/>
    <lineage>
        <taxon>Eukaryota</taxon>
        <taxon>Metazoa</taxon>
        <taxon>Spiralia</taxon>
        <taxon>Lophotrochozoa</taxon>
        <taxon>Mollusca</taxon>
        <taxon>Gastropoda</taxon>
        <taxon>Caenogastropoda</taxon>
        <taxon>Littorinimorpha</taxon>
        <taxon>Littorinoidea</taxon>
        <taxon>Littorinidae</taxon>
        <taxon>Littorina</taxon>
    </lineage>
</organism>
<evidence type="ECO:0000259" key="7">
    <source>
        <dbReference type="Pfam" id="PF00884"/>
    </source>
</evidence>
<evidence type="ECO:0000256" key="5">
    <source>
        <dbReference type="ARBA" id="ARBA00022837"/>
    </source>
</evidence>
<dbReference type="GO" id="GO:0046872">
    <property type="term" value="F:metal ion binding"/>
    <property type="evidence" value="ECO:0007669"/>
    <property type="project" value="UniProtKB-KW"/>
</dbReference>
<evidence type="ECO:0000313" key="9">
    <source>
        <dbReference type="Proteomes" id="UP001374579"/>
    </source>
</evidence>
<dbReference type="PROSITE" id="PS00149">
    <property type="entry name" value="SULFATASE_2"/>
    <property type="match status" value="1"/>
</dbReference>
<comment type="caution">
    <text evidence="8">The sequence shown here is derived from an EMBL/GenBank/DDBJ whole genome shotgun (WGS) entry which is preliminary data.</text>
</comment>
<evidence type="ECO:0000256" key="3">
    <source>
        <dbReference type="ARBA" id="ARBA00022723"/>
    </source>
</evidence>
<dbReference type="Gene3D" id="3.30.1120.10">
    <property type="match status" value="1"/>
</dbReference>
<dbReference type="InterPro" id="IPR000917">
    <property type="entry name" value="Sulfatase_N"/>
</dbReference>
<dbReference type="GO" id="GO:0008484">
    <property type="term" value="F:sulfuric ester hydrolase activity"/>
    <property type="evidence" value="ECO:0007669"/>
    <property type="project" value="InterPro"/>
</dbReference>
<dbReference type="EMBL" id="JBAMIC010004070">
    <property type="protein sequence ID" value="KAK7087662.1"/>
    <property type="molecule type" value="Genomic_DNA"/>
</dbReference>
<keyword evidence="5" id="KW-0106">Calcium</keyword>
<gene>
    <name evidence="8" type="ORF">V1264_021681</name>
</gene>
<dbReference type="Proteomes" id="UP001374579">
    <property type="component" value="Unassembled WGS sequence"/>
</dbReference>
<keyword evidence="6" id="KW-0325">Glycoprotein</keyword>
<proteinExistence type="inferred from homology"/>
<dbReference type="Pfam" id="PF00884">
    <property type="entry name" value="Sulfatase"/>
    <property type="match status" value="1"/>
</dbReference>
<evidence type="ECO:0000256" key="6">
    <source>
        <dbReference type="ARBA" id="ARBA00023180"/>
    </source>
</evidence>
<dbReference type="InterPro" id="IPR047115">
    <property type="entry name" value="ARSB"/>
</dbReference>
<protein>
    <recommendedName>
        <fullName evidence="7">Sulfatase N-terminal domain-containing protein</fullName>
    </recommendedName>
</protein>
<evidence type="ECO:0000256" key="2">
    <source>
        <dbReference type="ARBA" id="ARBA00008779"/>
    </source>
</evidence>
<dbReference type="InterPro" id="IPR017850">
    <property type="entry name" value="Alkaline_phosphatase_core_sf"/>
</dbReference>
<dbReference type="PANTHER" id="PTHR10342">
    <property type="entry name" value="ARYLSULFATASE"/>
    <property type="match status" value="1"/>
</dbReference>